<dbReference type="PANTHER" id="PTHR34095:SF1">
    <property type="entry name" value="LARGE RIBOSOMAL SUBUNIT PROTEIN ML55"/>
    <property type="match status" value="1"/>
</dbReference>
<name>A0A443RXG7_9ACAR</name>
<dbReference type="PANTHER" id="PTHR34095">
    <property type="entry name" value="39S RIBOSOMAL PROTEIN L55, MITOCHONDRIAL"/>
    <property type="match status" value="1"/>
</dbReference>
<reference evidence="1 2" key="1">
    <citation type="journal article" date="2018" name="Gigascience">
        <title>Genomes of trombidid mites reveal novel predicted allergens and laterally-transferred genes associated with secondary metabolism.</title>
        <authorList>
            <person name="Dong X."/>
            <person name="Chaisiri K."/>
            <person name="Xia D."/>
            <person name="Armstrong S.D."/>
            <person name="Fang Y."/>
            <person name="Donnelly M.J."/>
            <person name="Kadowaki T."/>
            <person name="McGarry J.W."/>
            <person name="Darby A.C."/>
            <person name="Makepeace B.L."/>
        </authorList>
    </citation>
    <scope>NUCLEOTIDE SEQUENCE [LARGE SCALE GENOMIC DNA]</scope>
    <source>
        <strain evidence="1">UoL-UT</strain>
    </source>
</reference>
<proteinExistence type="predicted"/>
<dbReference type="Gene3D" id="6.20.130.20">
    <property type="entry name" value="Mitochondrial ribosomal protein L55"/>
    <property type="match status" value="1"/>
</dbReference>
<dbReference type="EMBL" id="NCKV01021219">
    <property type="protein sequence ID" value="RWS19960.1"/>
    <property type="molecule type" value="Genomic_DNA"/>
</dbReference>
<dbReference type="GO" id="GO:0006412">
    <property type="term" value="P:translation"/>
    <property type="evidence" value="ECO:0007669"/>
    <property type="project" value="TreeGrafter"/>
</dbReference>
<organism evidence="1 2">
    <name type="scientific">Leptotrombidium deliense</name>
    <dbReference type="NCBI Taxonomy" id="299467"/>
    <lineage>
        <taxon>Eukaryota</taxon>
        <taxon>Metazoa</taxon>
        <taxon>Ecdysozoa</taxon>
        <taxon>Arthropoda</taxon>
        <taxon>Chelicerata</taxon>
        <taxon>Arachnida</taxon>
        <taxon>Acari</taxon>
        <taxon>Acariformes</taxon>
        <taxon>Trombidiformes</taxon>
        <taxon>Prostigmata</taxon>
        <taxon>Anystina</taxon>
        <taxon>Parasitengona</taxon>
        <taxon>Trombiculoidea</taxon>
        <taxon>Trombiculidae</taxon>
        <taxon>Leptotrombidium</taxon>
    </lineage>
</organism>
<gene>
    <name evidence="1" type="ORF">B4U80_09651</name>
</gene>
<keyword evidence="2" id="KW-1185">Reference proteome</keyword>
<dbReference type="STRING" id="299467.A0A443RXG7"/>
<dbReference type="InterPro" id="IPR044884">
    <property type="entry name" value="Ribosomal_mL55_sf"/>
</dbReference>
<dbReference type="VEuPathDB" id="VectorBase:LDEU012080"/>
<dbReference type="AlphaFoldDB" id="A0A443RXG7"/>
<dbReference type="GO" id="GO:0005762">
    <property type="term" value="C:mitochondrial large ribosomal subunit"/>
    <property type="evidence" value="ECO:0007669"/>
    <property type="project" value="InterPro"/>
</dbReference>
<evidence type="ECO:0000313" key="2">
    <source>
        <dbReference type="Proteomes" id="UP000288716"/>
    </source>
</evidence>
<dbReference type="InterPro" id="IPR018615">
    <property type="entry name" value="Ribosomal_mL55"/>
</dbReference>
<protein>
    <submittedName>
        <fullName evidence="1">Uncharacterized protein</fullName>
    </submittedName>
</protein>
<dbReference type="Pfam" id="PF09776">
    <property type="entry name" value="Mitoc_L55"/>
    <property type="match status" value="1"/>
</dbReference>
<accession>A0A443RXG7</accession>
<dbReference type="Proteomes" id="UP000288716">
    <property type="component" value="Unassembled WGS sequence"/>
</dbReference>
<dbReference type="GO" id="GO:0003735">
    <property type="term" value="F:structural constituent of ribosome"/>
    <property type="evidence" value="ECO:0007669"/>
    <property type="project" value="InterPro"/>
</dbReference>
<comment type="caution">
    <text evidence="1">The sequence shown here is derived from an EMBL/GenBank/DDBJ whole genome shotgun (WGS) entry which is preliminary data.</text>
</comment>
<dbReference type="OrthoDB" id="9986315at2759"/>
<sequence>MYPTVLVYQDGSTITIRYPEPRLIVKLPILLEDLTTDAEKAAYAARRRIREEIKIKEDTTKVKFDGSKYLKFIKK</sequence>
<evidence type="ECO:0000313" key="1">
    <source>
        <dbReference type="EMBL" id="RWS19960.1"/>
    </source>
</evidence>